<evidence type="ECO:0000313" key="7">
    <source>
        <dbReference type="EMBL" id="CAF1248031.1"/>
    </source>
</evidence>
<feature type="domain" description="NAD/GMP synthase" evidence="6">
    <location>
        <begin position="103"/>
        <end position="346"/>
    </location>
</feature>
<evidence type="ECO:0000256" key="1">
    <source>
        <dbReference type="ARBA" id="ARBA00004790"/>
    </source>
</evidence>
<proteinExistence type="predicted"/>
<dbReference type="NCBIfam" id="TIGR00552">
    <property type="entry name" value="nadE"/>
    <property type="match status" value="1"/>
</dbReference>
<evidence type="ECO:0000256" key="3">
    <source>
        <dbReference type="ARBA" id="ARBA00022741"/>
    </source>
</evidence>
<keyword evidence="2" id="KW-0436">Ligase</keyword>
<comment type="caution">
    <text evidence="7">The sequence shown here is derived from an EMBL/GenBank/DDBJ whole genome shotgun (WGS) entry which is preliminary data.</text>
</comment>
<dbReference type="GO" id="GO:0009435">
    <property type="term" value="P:NAD+ biosynthetic process"/>
    <property type="evidence" value="ECO:0007669"/>
    <property type="project" value="UniProtKB-UniPathway"/>
</dbReference>
<dbReference type="InterPro" id="IPR003694">
    <property type="entry name" value="NAD_synthase"/>
</dbReference>
<evidence type="ECO:0000256" key="5">
    <source>
        <dbReference type="ARBA" id="ARBA00023027"/>
    </source>
</evidence>
<keyword evidence="5" id="KW-0520">NAD</keyword>
<dbReference type="GO" id="GO:0005524">
    <property type="term" value="F:ATP binding"/>
    <property type="evidence" value="ECO:0007669"/>
    <property type="project" value="UniProtKB-KW"/>
</dbReference>
<dbReference type="CDD" id="cd00553">
    <property type="entry name" value="NAD_synthase"/>
    <property type="match status" value="1"/>
</dbReference>
<accession>A0A814ZYQ4</accession>
<dbReference type="EMBL" id="CAJNOJ010000178">
    <property type="protein sequence ID" value="CAF1248031.1"/>
    <property type="molecule type" value="Genomic_DNA"/>
</dbReference>
<dbReference type="Pfam" id="PF02540">
    <property type="entry name" value="NAD_synthase"/>
    <property type="match status" value="1"/>
</dbReference>
<gene>
    <name evidence="7" type="ORF">EDS130_LOCUS27815</name>
</gene>
<evidence type="ECO:0000259" key="6">
    <source>
        <dbReference type="Pfam" id="PF02540"/>
    </source>
</evidence>
<dbReference type="GO" id="GO:0003952">
    <property type="term" value="F:NAD+ synthase (glutamine-hydrolyzing) activity"/>
    <property type="evidence" value="ECO:0007669"/>
    <property type="project" value="InterPro"/>
</dbReference>
<reference evidence="7" key="1">
    <citation type="submission" date="2021-02" db="EMBL/GenBank/DDBJ databases">
        <authorList>
            <person name="Nowell W R."/>
        </authorList>
    </citation>
    <scope>NUCLEOTIDE SEQUENCE</scope>
</reference>
<keyword evidence="4" id="KW-0067">ATP-binding</keyword>
<comment type="pathway">
    <text evidence="1">Cofactor biosynthesis; NAD(+) biosynthesis.</text>
</comment>
<dbReference type="Gene3D" id="3.40.50.620">
    <property type="entry name" value="HUPs"/>
    <property type="match status" value="1"/>
</dbReference>
<evidence type="ECO:0000313" key="8">
    <source>
        <dbReference type="Proteomes" id="UP000663852"/>
    </source>
</evidence>
<dbReference type="GO" id="GO:0004359">
    <property type="term" value="F:glutaminase activity"/>
    <property type="evidence" value="ECO:0007669"/>
    <property type="project" value="InterPro"/>
</dbReference>
<protein>
    <recommendedName>
        <fullName evidence="6">NAD/GMP synthase domain-containing protein</fullName>
    </recommendedName>
</protein>
<dbReference type="AlphaFoldDB" id="A0A814ZYQ4"/>
<dbReference type="PANTHER" id="PTHR23090">
    <property type="entry name" value="NH 3 /GLUTAMINE-DEPENDENT NAD + SYNTHETASE"/>
    <property type="match status" value="1"/>
</dbReference>
<sequence>MISANASWIFHSNPKLATYHWTSKGCAITDEDGSFSFKNPHRNFVQFSIDKQAHPKRHLIYALISMILCFPTGKVLEHFIMLRNLGNIQGYHRAIEMQTGKVIDHIVKWLKDYAVKNAGTKGFTVGISNGIDSSVVSTLCARTGLPLLAVELPIHHSKPKEKGQSVHIDWLKQNFGNGQVRSLNVNLTDSYKKVKETFTNLQENETTELALANVQSRLRMLSLYYFAQVNGYLVAGTGNKVEDFGIGFFTKYGDGGVDISPIGDLLKSEVRLIARDLGIDRSIIEAAPTDGLFGDMRTDEAQIGATYDELEWAMAHANKDEQSMNERQREVTKIYVQRHRANLHKMKEIPVCRIPKEFKQEKS</sequence>
<dbReference type="PANTHER" id="PTHR23090:SF9">
    <property type="entry name" value="GLUTAMINE-DEPENDENT NAD(+) SYNTHETASE"/>
    <property type="match status" value="1"/>
</dbReference>
<keyword evidence="3" id="KW-0547">Nucleotide-binding</keyword>
<organism evidence="7 8">
    <name type="scientific">Adineta ricciae</name>
    <name type="common">Rotifer</name>
    <dbReference type="NCBI Taxonomy" id="249248"/>
    <lineage>
        <taxon>Eukaryota</taxon>
        <taxon>Metazoa</taxon>
        <taxon>Spiralia</taxon>
        <taxon>Gnathifera</taxon>
        <taxon>Rotifera</taxon>
        <taxon>Eurotatoria</taxon>
        <taxon>Bdelloidea</taxon>
        <taxon>Adinetida</taxon>
        <taxon>Adinetidae</taxon>
        <taxon>Adineta</taxon>
    </lineage>
</organism>
<dbReference type="InterPro" id="IPR022310">
    <property type="entry name" value="NAD/GMP_synthase"/>
</dbReference>
<dbReference type="SUPFAM" id="SSF52402">
    <property type="entry name" value="Adenine nucleotide alpha hydrolases-like"/>
    <property type="match status" value="1"/>
</dbReference>
<evidence type="ECO:0000256" key="2">
    <source>
        <dbReference type="ARBA" id="ARBA00022598"/>
    </source>
</evidence>
<evidence type="ECO:0000256" key="4">
    <source>
        <dbReference type="ARBA" id="ARBA00022840"/>
    </source>
</evidence>
<dbReference type="UniPathway" id="UPA00253"/>
<dbReference type="Proteomes" id="UP000663852">
    <property type="component" value="Unassembled WGS sequence"/>
</dbReference>
<dbReference type="OrthoDB" id="2020662at2759"/>
<name>A0A814ZYQ4_ADIRI</name>
<dbReference type="InterPro" id="IPR014729">
    <property type="entry name" value="Rossmann-like_a/b/a_fold"/>
</dbReference>
<dbReference type="GO" id="GO:0005737">
    <property type="term" value="C:cytoplasm"/>
    <property type="evidence" value="ECO:0007669"/>
    <property type="project" value="InterPro"/>
</dbReference>